<dbReference type="Proteomes" id="UP000018050">
    <property type="component" value="Unassembled WGS sequence"/>
</dbReference>
<dbReference type="GO" id="GO:0003723">
    <property type="term" value="F:RNA binding"/>
    <property type="evidence" value="ECO:0007669"/>
    <property type="project" value="TreeGrafter"/>
</dbReference>
<dbReference type="AlphaFoldDB" id="U6GMI8"/>
<proteinExistence type="predicted"/>
<feature type="domain" description="Splicing factor SF3a60 binding" evidence="4">
    <location>
        <begin position="24"/>
        <end position="45"/>
    </location>
</feature>
<evidence type="ECO:0000256" key="1">
    <source>
        <dbReference type="ARBA" id="ARBA00004123"/>
    </source>
</evidence>
<evidence type="ECO:0000313" key="5">
    <source>
        <dbReference type="EMBL" id="CDI80493.1"/>
    </source>
</evidence>
<evidence type="ECO:0000313" key="6">
    <source>
        <dbReference type="Proteomes" id="UP000018050"/>
    </source>
</evidence>
<evidence type="ECO:0000259" key="4">
    <source>
        <dbReference type="Pfam" id="PF12108"/>
    </source>
</evidence>
<name>U6GMI8_EIMAC</name>
<sequence>MEETLFLGGKRHPKRSSSSSSSSSSNDVWTNFYERLKDIRSLHKRRQLTQPQEENVPYTPPSTQEILQEYLDTPYLDAVFTTSEDFGRRLSLDDFFSSFCNLKKIQRHFAKESTEKELSRLRKKGLSEEALKERAASLLAENEETMFDYLSFIRLLGDFSGVPRHLKYKQKDYRDFLLRLAEYLKDFFFRANPFADADKVEETISAEFNRLFKDKQIRGWETETHKLELYCLLSDRLFASPNTKAHYQQSAAYKKKLLEAASSSNEKREEIIKSSEETDRDIASLEFSIKYFVDMLQPQINQTIAYYQKKQSTNAEEALEEDNEESSDEEDAAAAEEESEAEEDEGPVYNPLNLPLGKVFRV</sequence>
<reference evidence="5" key="1">
    <citation type="submission" date="2013-10" db="EMBL/GenBank/DDBJ databases">
        <title>Genomic analysis of the causative agents of coccidiosis in chickens.</title>
        <authorList>
            <person name="Reid A.J."/>
            <person name="Blake D."/>
            <person name="Billington K."/>
            <person name="Browne H."/>
            <person name="Dunn M."/>
            <person name="Hung S."/>
            <person name="Kawahara F."/>
            <person name="Miranda-Saavedra D."/>
            <person name="Mourier T."/>
            <person name="Nagra H."/>
            <person name="Otto T.D."/>
            <person name="Rawlings N."/>
            <person name="Sanchez A."/>
            <person name="Sanders M."/>
            <person name="Subramaniam C."/>
            <person name="Tay Y."/>
            <person name="Dear P."/>
            <person name="Doerig C."/>
            <person name="Gruber A."/>
            <person name="Parkinson J."/>
            <person name="Shirley M."/>
            <person name="Wan K.L."/>
            <person name="Berriman M."/>
            <person name="Tomley F."/>
            <person name="Pain A."/>
        </authorList>
    </citation>
    <scope>NUCLEOTIDE SEQUENCE [LARGE SCALE GENOMIC DNA]</scope>
    <source>
        <strain evidence="5">Houghton</strain>
    </source>
</reference>
<feature type="region of interest" description="Disordered" evidence="3">
    <location>
        <begin position="312"/>
        <end position="362"/>
    </location>
</feature>
<evidence type="ECO:0000256" key="3">
    <source>
        <dbReference type="SAM" id="MobiDB-lite"/>
    </source>
</evidence>
<dbReference type="RefSeq" id="XP_013249559.1">
    <property type="nucleotide sequence ID" value="XM_013394105.1"/>
</dbReference>
<evidence type="ECO:0000256" key="2">
    <source>
        <dbReference type="ARBA" id="ARBA00023242"/>
    </source>
</evidence>
<feature type="compositionally biased region" description="Low complexity" evidence="3">
    <location>
        <begin position="16"/>
        <end position="25"/>
    </location>
</feature>
<keyword evidence="6" id="KW-1185">Reference proteome</keyword>
<dbReference type="PANTHER" id="PTHR12786">
    <property type="entry name" value="SPLICING FACTOR SF3A-RELATED"/>
    <property type="match status" value="1"/>
</dbReference>
<organism evidence="5 6">
    <name type="scientific">Eimeria acervulina</name>
    <name type="common">Coccidian parasite</name>
    <dbReference type="NCBI Taxonomy" id="5801"/>
    <lineage>
        <taxon>Eukaryota</taxon>
        <taxon>Sar</taxon>
        <taxon>Alveolata</taxon>
        <taxon>Apicomplexa</taxon>
        <taxon>Conoidasida</taxon>
        <taxon>Coccidia</taxon>
        <taxon>Eucoccidiorida</taxon>
        <taxon>Eimeriorina</taxon>
        <taxon>Eimeriidae</taxon>
        <taxon>Eimeria</taxon>
    </lineage>
</organism>
<reference evidence="5" key="2">
    <citation type="submission" date="2013-10" db="EMBL/GenBank/DDBJ databases">
        <authorList>
            <person name="Aslett M."/>
        </authorList>
    </citation>
    <scope>NUCLEOTIDE SEQUENCE [LARGE SCALE GENOMIC DNA]</scope>
    <source>
        <strain evidence="5">Houghton</strain>
    </source>
</reference>
<dbReference type="Pfam" id="PF12108">
    <property type="entry name" value="SF3a60_bindingd"/>
    <property type="match status" value="1"/>
</dbReference>
<dbReference type="GeneID" id="25273267"/>
<dbReference type="PANTHER" id="PTHR12786:SF2">
    <property type="entry name" value="SPLICING FACTOR 3A SUBUNIT 3"/>
    <property type="match status" value="1"/>
</dbReference>
<dbReference type="InterPro" id="IPR021966">
    <property type="entry name" value="SF3a60_bindingd"/>
</dbReference>
<feature type="compositionally biased region" description="Acidic residues" evidence="3">
    <location>
        <begin position="317"/>
        <end position="346"/>
    </location>
</feature>
<protein>
    <recommendedName>
        <fullName evidence="4">Splicing factor SF3a60 binding domain-containing protein</fullName>
    </recommendedName>
</protein>
<dbReference type="InterPro" id="IPR051421">
    <property type="entry name" value="RNA_Proc_DNA_Dmg_Regulator"/>
</dbReference>
<dbReference type="GO" id="GO:0000398">
    <property type="term" value="P:mRNA splicing, via spliceosome"/>
    <property type="evidence" value="ECO:0007669"/>
    <property type="project" value="TreeGrafter"/>
</dbReference>
<dbReference type="OrthoDB" id="2160351at2759"/>
<keyword evidence="2" id="KW-0539">Nucleus</keyword>
<comment type="subcellular location">
    <subcellularLocation>
        <location evidence="1">Nucleus</location>
    </subcellularLocation>
</comment>
<gene>
    <name evidence="5" type="ORF">EAH_00051970</name>
</gene>
<dbReference type="GO" id="GO:0005681">
    <property type="term" value="C:spliceosomal complex"/>
    <property type="evidence" value="ECO:0007669"/>
    <property type="project" value="TreeGrafter"/>
</dbReference>
<dbReference type="EMBL" id="HG671223">
    <property type="protein sequence ID" value="CDI80493.1"/>
    <property type="molecule type" value="Genomic_DNA"/>
</dbReference>
<dbReference type="OMA" id="WETETHK"/>
<dbReference type="VEuPathDB" id="ToxoDB:EAH_00051970"/>
<accession>U6GMI8</accession>
<feature type="region of interest" description="Disordered" evidence="3">
    <location>
        <begin position="1"/>
        <end position="27"/>
    </location>
</feature>